<evidence type="ECO:0000313" key="3">
    <source>
        <dbReference type="Proteomes" id="UP000030853"/>
    </source>
</evidence>
<gene>
    <name evidence="2" type="ORF">QU24_17945</name>
</gene>
<name>A0A0B1R254_9GAMM</name>
<reference evidence="2 3" key="1">
    <citation type="submission" date="2014-11" db="EMBL/GenBank/DDBJ databases">
        <title>Genome sequencing of Pantoea rodasii ND03.</title>
        <authorList>
            <person name="Muhamad Yunos N.Y."/>
            <person name="Chan K.-G."/>
        </authorList>
    </citation>
    <scope>NUCLEOTIDE SEQUENCE [LARGE SCALE GENOMIC DNA]</scope>
    <source>
        <strain evidence="2 3">ND03</strain>
    </source>
</reference>
<accession>A0A0B1R254</accession>
<dbReference type="SUPFAM" id="SSF52980">
    <property type="entry name" value="Restriction endonuclease-like"/>
    <property type="match status" value="1"/>
</dbReference>
<sequence length="115" mass="14072">MKGQTERQRALRQMMPETEYRLWRFLRNRNLCGAKFRRQHPVGIYIVDFVCIERLLIVEFDGGQHGEELARIYDEKRTAYLQQRGWRVIRFWNNQVMGEFDAVIEEIYRCLVMRE</sequence>
<dbReference type="EMBL" id="JTJJ01000070">
    <property type="protein sequence ID" value="KHJ66709.1"/>
    <property type="molecule type" value="Genomic_DNA"/>
</dbReference>
<organism evidence="2 3">
    <name type="scientific">Pantoea rodasii</name>
    <dbReference type="NCBI Taxonomy" id="1076549"/>
    <lineage>
        <taxon>Bacteria</taxon>
        <taxon>Pseudomonadati</taxon>
        <taxon>Pseudomonadota</taxon>
        <taxon>Gammaproteobacteria</taxon>
        <taxon>Enterobacterales</taxon>
        <taxon>Erwiniaceae</taxon>
        <taxon>Pantoea</taxon>
    </lineage>
</organism>
<dbReference type="Proteomes" id="UP000030853">
    <property type="component" value="Unassembled WGS sequence"/>
</dbReference>
<comment type="caution">
    <text evidence="2">The sequence shown here is derived from an EMBL/GenBank/DDBJ whole genome shotgun (WGS) entry which is preliminary data.</text>
</comment>
<proteinExistence type="predicted"/>
<dbReference type="AlphaFoldDB" id="A0A0B1R254"/>
<dbReference type="Gene3D" id="3.40.960.10">
    <property type="entry name" value="VSR Endonuclease"/>
    <property type="match status" value="1"/>
</dbReference>
<dbReference type="InterPro" id="IPR047216">
    <property type="entry name" value="Endonuclease_DUF559_bact"/>
</dbReference>
<dbReference type="InterPro" id="IPR007569">
    <property type="entry name" value="DUF559"/>
</dbReference>
<dbReference type="RefSeq" id="WP_039333797.1">
    <property type="nucleotide sequence ID" value="NZ_JTJJ01000070.1"/>
</dbReference>
<dbReference type="PANTHER" id="PTHR38590:SF1">
    <property type="entry name" value="BLL0828 PROTEIN"/>
    <property type="match status" value="1"/>
</dbReference>
<feature type="domain" description="DUF559" evidence="1">
    <location>
        <begin position="4"/>
        <end position="111"/>
    </location>
</feature>
<dbReference type="Pfam" id="PF04480">
    <property type="entry name" value="DUF559"/>
    <property type="match status" value="1"/>
</dbReference>
<dbReference type="CDD" id="cd01038">
    <property type="entry name" value="Endonuclease_DUF559"/>
    <property type="match status" value="1"/>
</dbReference>
<evidence type="ECO:0000313" key="2">
    <source>
        <dbReference type="EMBL" id="KHJ66709.1"/>
    </source>
</evidence>
<evidence type="ECO:0000259" key="1">
    <source>
        <dbReference type="Pfam" id="PF04480"/>
    </source>
</evidence>
<protein>
    <recommendedName>
        <fullName evidence="1">DUF559 domain-containing protein</fullName>
    </recommendedName>
</protein>
<dbReference type="InterPro" id="IPR011335">
    <property type="entry name" value="Restrct_endonuc-II-like"/>
</dbReference>
<dbReference type="PANTHER" id="PTHR38590">
    <property type="entry name" value="BLL0828 PROTEIN"/>
    <property type="match status" value="1"/>
</dbReference>